<reference evidence="1 2" key="1">
    <citation type="submission" date="2024-02" db="EMBL/GenBank/DDBJ databases">
        <title>Microbulbifer aestuariivivens NBRC 112533.</title>
        <authorList>
            <person name="Ichikawa N."/>
            <person name="Katano-Makiyama Y."/>
            <person name="Hidaka K."/>
        </authorList>
    </citation>
    <scope>NUCLEOTIDE SEQUENCE [LARGE SCALE GENOMIC DNA]</scope>
    <source>
        <strain evidence="1 2">NBRC 112533</strain>
    </source>
</reference>
<organism evidence="1 2">
    <name type="scientific">Microbulbifer aestuariivivens</name>
    <dbReference type="NCBI Taxonomy" id="1908308"/>
    <lineage>
        <taxon>Bacteria</taxon>
        <taxon>Pseudomonadati</taxon>
        <taxon>Pseudomonadota</taxon>
        <taxon>Gammaproteobacteria</taxon>
        <taxon>Cellvibrionales</taxon>
        <taxon>Microbulbiferaceae</taxon>
        <taxon>Microbulbifer</taxon>
    </lineage>
</organism>
<keyword evidence="2" id="KW-1185">Reference proteome</keyword>
<comment type="caution">
    <text evidence="1">The sequence shown here is derived from an EMBL/GenBank/DDBJ whole genome shotgun (WGS) entry which is preliminary data.</text>
</comment>
<proteinExistence type="predicted"/>
<dbReference type="Proteomes" id="UP001408594">
    <property type="component" value="Unassembled WGS sequence"/>
</dbReference>
<name>A0ABP9WNW1_9GAMM</name>
<evidence type="ECO:0000313" key="1">
    <source>
        <dbReference type="EMBL" id="GAA5524896.1"/>
    </source>
</evidence>
<accession>A0ABP9WNW1</accession>
<dbReference type="EMBL" id="BAABRT010000009">
    <property type="protein sequence ID" value="GAA5524896.1"/>
    <property type="molecule type" value="Genomic_DNA"/>
</dbReference>
<evidence type="ECO:0000313" key="2">
    <source>
        <dbReference type="Proteomes" id="UP001408594"/>
    </source>
</evidence>
<gene>
    <name evidence="1" type="ORF">Maes01_01455</name>
</gene>
<dbReference type="RefSeq" id="WP_345550167.1">
    <property type="nucleotide sequence ID" value="NZ_BAABRT010000009.1"/>
</dbReference>
<sequence length="155" mass="16526">MTEATKVAKNSVVVPSKGNVTVNFTLEPTGADQHWILKDSSGQEVDPISISFEGVVSGGSAKSGKATLIVEIVNSELGFKKLPGNIDGIETYDEINDGLGAIQKCQVGSRSAQFLEIVLKANRQQDNGFGFKWLAEDSDGNTIASADPFIQVKPR</sequence>
<protein>
    <submittedName>
        <fullName evidence="1">Uncharacterized protein</fullName>
    </submittedName>
</protein>